<sequence length="29" mass="3654">MWRFCLSYCACVIHYRTNFLRYFSCLPFI</sequence>
<dbReference type="AlphaFoldDB" id="A0A0A9CHM6"/>
<accession>A0A0A9CHM6</accession>
<organism evidence="1">
    <name type="scientific">Arundo donax</name>
    <name type="common">Giant reed</name>
    <name type="synonym">Donax arundinaceus</name>
    <dbReference type="NCBI Taxonomy" id="35708"/>
    <lineage>
        <taxon>Eukaryota</taxon>
        <taxon>Viridiplantae</taxon>
        <taxon>Streptophyta</taxon>
        <taxon>Embryophyta</taxon>
        <taxon>Tracheophyta</taxon>
        <taxon>Spermatophyta</taxon>
        <taxon>Magnoliopsida</taxon>
        <taxon>Liliopsida</taxon>
        <taxon>Poales</taxon>
        <taxon>Poaceae</taxon>
        <taxon>PACMAD clade</taxon>
        <taxon>Arundinoideae</taxon>
        <taxon>Arundineae</taxon>
        <taxon>Arundo</taxon>
    </lineage>
</organism>
<reference evidence="1" key="2">
    <citation type="journal article" date="2015" name="Data Brief">
        <title>Shoot transcriptome of the giant reed, Arundo donax.</title>
        <authorList>
            <person name="Barrero R.A."/>
            <person name="Guerrero F.D."/>
            <person name="Moolhuijzen P."/>
            <person name="Goolsby J.A."/>
            <person name="Tidwell J."/>
            <person name="Bellgard S.E."/>
            <person name="Bellgard M.I."/>
        </authorList>
    </citation>
    <scope>NUCLEOTIDE SEQUENCE</scope>
    <source>
        <tissue evidence="1">Shoot tissue taken approximately 20 cm above the soil surface</tissue>
    </source>
</reference>
<dbReference type="EMBL" id="GBRH01223932">
    <property type="protein sequence ID" value="JAD73963.1"/>
    <property type="molecule type" value="Transcribed_RNA"/>
</dbReference>
<reference evidence="1" key="1">
    <citation type="submission" date="2014-09" db="EMBL/GenBank/DDBJ databases">
        <authorList>
            <person name="Magalhaes I.L.F."/>
            <person name="Oliveira U."/>
            <person name="Santos F.R."/>
            <person name="Vidigal T.H.D.A."/>
            <person name="Brescovit A.D."/>
            <person name="Santos A.J."/>
        </authorList>
    </citation>
    <scope>NUCLEOTIDE SEQUENCE</scope>
    <source>
        <tissue evidence="1">Shoot tissue taken approximately 20 cm above the soil surface</tissue>
    </source>
</reference>
<name>A0A0A9CHM6_ARUDO</name>
<proteinExistence type="predicted"/>
<protein>
    <submittedName>
        <fullName evidence="1">Uncharacterized protein</fullName>
    </submittedName>
</protein>
<evidence type="ECO:0000313" key="1">
    <source>
        <dbReference type="EMBL" id="JAD73963.1"/>
    </source>
</evidence>